<organism evidence="2 3">
    <name type="scientific">Pantoea allii</name>
    <dbReference type="NCBI Taxonomy" id="574096"/>
    <lineage>
        <taxon>Bacteria</taxon>
        <taxon>Pseudomonadati</taxon>
        <taxon>Pseudomonadota</taxon>
        <taxon>Gammaproteobacteria</taxon>
        <taxon>Enterobacterales</taxon>
        <taxon>Erwiniaceae</taxon>
        <taxon>Pantoea</taxon>
    </lineage>
</organism>
<evidence type="ECO:0000313" key="3">
    <source>
        <dbReference type="Proteomes" id="UP000245981"/>
    </source>
</evidence>
<evidence type="ECO:0000313" key="2">
    <source>
        <dbReference type="EMBL" id="PWK95351.1"/>
    </source>
</evidence>
<feature type="region of interest" description="Disordered" evidence="1">
    <location>
        <begin position="15"/>
        <end position="46"/>
    </location>
</feature>
<name>A0A2V2BEQ9_9GAMM</name>
<sequence length="46" mass="5085">MSGVISRRLRLQAVGKGGTPSPYAGHHTMPFSGWQPWLSGENRYVN</sequence>
<comment type="caution">
    <text evidence="2">The sequence shown here is derived from an EMBL/GenBank/DDBJ whole genome shotgun (WGS) entry which is preliminary data.</text>
</comment>
<gene>
    <name evidence="2" type="ORF">C7431_108179</name>
</gene>
<dbReference type="Proteomes" id="UP000245981">
    <property type="component" value="Unassembled WGS sequence"/>
</dbReference>
<evidence type="ECO:0000256" key="1">
    <source>
        <dbReference type="SAM" id="MobiDB-lite"/>
    </source>
</evidence>
<proteinExistence type="predicted"/>
<reference evidence="2 3" key="1">
    <citation type="submission" date="2018-05" db="EMBL/GenBank/DDBJ databases">
        <title>Genomic Encyclopedia of Type Strains, Phase IV (KMG-V): Genome sequencing to study the core and pangenomes of soil and plant-associated prokaryotes.</title>
        <authorList>
            <person name="Whitman W."/>
        </authorList>
    </citation>
    <scope>NUCLEOTIDE SEQUENCE [LARGE SCALE GENOMIC DNA]</scope>
    <source>
        <strain evidence="2 3">PNA 200-10</strain>
    </source>
</reference>
<protein>
    <submittedName>
        <fullName evidence="2">Uncharacterized protein</fullName>
    </submittedName>
</protein>
<dbReference type="AlphaFoldDB" id="A0A2V2BEQ9"/>
<dbReference type="EMBL" id="QGHF01000008">
    <property type="protein sequence ID" value="PWK95351.1"/>
    <property type="molecule type" value="Genomic_DNA"/>
</dbReference>
<accession>A0A2V2BEQ9</accession>